<sequence>MTTAMQFLLENIRKHVTLTADDEQKLVAACQMRTVKRKQFFLQEGDVQRYLVFVVEGCLRSYSVDENGFEHILQFAPPGWWIGDMRSMLEQSPASLNIDAVDDSAVILISIPELERLYKEIPTFDRFFRILSERSIATHQHRLIDSLSLTAKERYTSFCRQYPSLITCLPQKYVASYIGITPEFLSKMLKEPIKK</sequence>
<dbReference type="InterPro" id="IPR018490">
    <property type="entry name" value="cNMP-bd_dom_sf"/>
</dbReference>
<keyword evidence="3" id="KW-1185">Reference proteome</keyword>
<accession>A0ABS8PV17</accession>
<evidence type="ECO:0000259" key="1">
    <source>
        <dbReference type="PROSITE" id="PS50042"/>
    </source>
</evidence>
<organism evidence="2 3">
    <name type="scientific">Niabella pedocola</name>
    <dbReference type="NCBI Taxonomy" id="1752077"/>
    <lineage>
        <taxon>Bacteria</taxon>
        <taxon>Pseudomonadati</taxon>
        <taxon>Bacteroidota</taxon>
        <taxon>Chitinophagia</taxon>
        <taxon>Chitinophagales</taxon>
        <taxon>Chitinophagaceae</taxon>
        <taxon>Niabella</taxon>
    </lineage>
</organism>
<dbReference type="EMBL" id="JAJNEC010000005">
    <property type="protein sequence ID" value="MCD2424654.1"/>
    <property type="molecule type" value="Genomic_DNA"/>
</dbReference>
<evidence type="ECO:0000313" key="3">
    <source>
        <dbReference type="Proteomes" id="UP001199816"/>
    </source>
</evidence>
<gene>
    <name evidence="2" type="ORF">LQ567_17870</name>
</gene>
<name>A0ABS8PV17_9BACT</name>
<evidence type="ECO:0000313" key="2">
    <source>
        <dbReference type="EMBL" id="MCD2424654.1"/>
    </source>
</evidence>
<comment type="caution">
    <text evidence="2">The sequence shown here is derived from an EMBL/GenBank/DDBJ whole genome shotgun (WGS) entry which is preliminary data.</text>
</comment>
<dbReference type="CDD" id="cd00038">
    <property type="entry name" value="CAP_ED"/>
    <property type="match status" value="1"/>
</dbReference>
<proteinExistence type="predicted"/>
<protein>
    <submittedName>
        <fullName evidence="2">Crp/Fnr family transcriptional regulator</fullName>
    </submittedName>
</protein>
<reference evidence="2 3" key="1">
    <citation type="submission" date="2021-11" db="EMBL/GenBank/DDBJ databases">
        <title>Genomic of Niabella pedocola.</title>
        <authorList>
            <person name="Wu T."/>
        </authorList>
    </citation>
    <scope>NUCLEOTIDE SEQUENCE [LARGE SCALE GENOMIC DNA]</scope>
    <source>
        <strain evidence="2 3">JCM 31011</strain>
    </source>
</reference>
<dbReference type="PROSITE" id="PS50042">
    <property type="entry name" value="CNMP_BINDING_3"/>
    <property type="match status" value="1"/>
</dbReference>
<dbReference type="SUPFAM" id="SSF51206">
    <property type="entry name" value="cAMP-binding domain-like"/>
    <property type="match status" value="1"/>
</dbReference>
<dbReference type="InterPro" id="IPR000595">
    <property type="entry name" value="cNMP-bd_dom"/>
</dbReference>
<dbReference type="InterPro" id="IPR014710">
    <property type="entry name" value="RmlC-like_jellyroll"/>
</dbReference>
<dbReference type="RefSeq" id="WP_231006865.1">
    <property type="nucleotide sequence ID" value="NZ_JAJNEC010000005.1"/>
</dbReference>
<dbReference type="Proteomes" id="UP001199816">
    <property type="component" value="Unassembled WGS sequence"/>
</dbReference>
<dbReference type="Pfam" id="PF00027">
    <property type="entry name" value="cNMP_binding"/>
    <property type="match status" value="1"/>
</dbReference>
<feature type="domain" description="Cyclic nucleotide-binding" evidence="1">
    <location>
        <begin position="18"/>
        <end position="117"/>
    </location>
</feature>
<dbReference type="Gene3D" id="2.60.120.10">
    <property type="entry name" value="Jelly Rolls"/>
    <property type="match status" value="1"/>
</dbReference>